<evidence type="ECO:0000313" key="1">
    <source>
        <dbReference type="EMBL" id="KAH7918834.1"/>
    </source>
</evidence>
<protein>
    <submittedName>
        <fullName evidence="1">Uncharacterized protein</fullName>
    </submittedName>
</protein>
<sequence length="88" mass="9938">MIGRAQAAWEIMEKEGGALVDRPRSIAAGEIRSRGNRILLEGSGERFRRLRRAVHTHLQPKAAETYESIQMEDAQSVMLDVLDDPKNH</sequence>
<comment type="caution">
    <text evidence="1">The sequence shown here is derived from an EMBL/GenBank/DDBJ whole genome shotgun (WGS) entry which is preliminary data.</text>
</comment>
<name>A0ACB8B0B3_9AGAM</name>
<gene>
    <name evidence="1" type="ORF">BV22DRAFT_1134293</name>
</gene>
<evidence type="ECO:0000313" key="2">
    <source>
        <dbReference type="Proteomes" id="UP000790709"/>
    </source>
</evidence>
<keyword evidence="2" id="KW-1185">Reference proteome</keyword>
<proteinExistence type="predicted"/>
<accession>A0ACB8B0B3</accession>
<reference evidence="1" key="1">
    <citation type="journal article" date="2021" name="New Phytol.">
        <title>Evolutionary innovations through gain and loss of genes in the ectomycorrhizal Boletales.</title>
        <authorList>
            <person name="Wu G."/>
            <person name="Miyauchi S."/>
            <person name="Morin E."/>
            <person name="Kuo A."/>
            <person name="Drula E."/>
            <person name="Varga T."/>
            <person name="Kohler A."/>
            <person name="Feng B."/>
            <person name="Cao Y."/>
            <person name="Lipzen A."/>
            <person name="Daum C."/>
            <person name="Hundley H."/>
            <person name="Pangilinan J."/>
            <person name="Johnson J."/>
            <person name="Barry K."/>
            <person name="LaButti K."/>
            <person name="Ng V."/>
            <person name="Ahrendt S."/>
            <person name="Min B."/>
            <person name="Choi I.G."/>
            <person name="Park H."/>
            <person name="Plett J.M."/>
            <person name="Magnuson J."/>
            <person name="Spatafora J.W."/>
            <person name="Nagy L.G."/>
            <person name="Henrissat B."/>
            <person name="Grigoriev I.V."/>
            <person name="Yang Z.L."/>
            <person name="Xu J."/>
            <person name="Martin F.M."/>
        </authorList>
    </citation>
    <scope>NUCLEOTIDE SEQUENCE</scope>
    <source>
        <strain evidence="1">KUC20120723A-06</strain>
    </source>
</reference>
<dbReference type="Proteomes" id="UP000790709">
    <property type="component" value="Unassembled WGS sequence"/>
</dbReference>
<dbReference type="EMBL" id="MU266728">
    <property type="protein sequence ID" value="KAH7918834.1"/>
    <property type="molecule type" value="Genomic_DNA"/>
</dbReference>
<organism evidence="1 2">
    <name type="scientific">Leucogyrophana mollusca</name>
    <dbReference type="NCBI Taxonomy" id="85980"/>
    <lineage>
        <taxon>Eukaryota</taxon>
        <taxon>Fungi</taxon>
        <taxon>Dikarya</taxon>
        <taxon>Basidiomycota</taxon>
        <taxon>Agaricomycotina</taxon>
        <taxon>Agaricomycetes</taxon>
        <taxon>Agaricomycetidae</taxon>
        <taxon>Boletales</taxon>
        <taxon>Boletales incertae sedis</taxon>
        <taxon>Leucogyrophana</taxon>
    </lineage>
</organism>